<dbReference type="SMART" id="SM00151">
    <property type="entry name" value="SWIB"/>
    <property type="match status" value="1"/>
</dbReference>
<evidence type="ECO:0000313" key="3">
    <source>
        <dbReference type="EMBL" id="KAF4627772.1"/>
    </source>
</evidence>
<evidence type="ECO:0000313" key="4">
    <source>
        <dbReference type="Proteomes" id="UP000566819"/>
    </source>
</evidence>
<feature type="compositionally biased region" description="Low complexity" evidence="1">
    <location>
        <begin position="40"/>
        <end position="52"/>
    </location>
</feature>
<feature type="compositionally biased region" description="Basic and acidic residues" evidence="1">
    <location>
        <begin position="54"/>
        <end position="68"/>
    </location>
</feature>
<name>A0A8H4RGL2_9HELO</name>
<dbReference type="OrthoDB" id="10263741at2759"/>
<feature type="domain" description="DM2" evidence="2">
    <location>
        <begin position="271"/>
        <end position="348"/>
    </location>
</feature>
<evidence type="ECO:0000259" key="2">
    <source>
        <dbReference type="PROSITE" id="PS51925"/>
    </source>
</evidence>
<dbReference type="EMBL" id="JAAMPI010000913">
    <property type="protein sequence ID" value="KAF4627772.1"/>
    <property type="molecule type" value="Genomic_DNA"/>
</dbReference>
<dbReference type="PROSITE" id="PS51925">
    <property type="entry name" value="SWIB_MDM2"/>
    <property type="match status" value="1"/>
</dbReference>
<reference evidence="3 4" key="1">
    <citation type="submission" date="2020-03" db="EMBL/GenBank/DDBJ databases">
        <title>Draft Genome Sequence of Cudoniella acicularis.</title>
        <authorList>
            <person name="Buettner E."/>
            <person name="Kellner H."/>
        </authorList>
    </citation>
    <scope>NUCLEOTIDE SEQUENCE [LARGE SCALE GENOMIC DNA]</scope>
    <source>
        <strain evidence="3 4">DSM 108380</strain>
    </source>
</reference>
<dbReference type="Proteomes" id="UP000566819">
    <property type="component" value="Unassembled WGS sequence"/>
</dbReference>
<dbReference type="InterPro" id="IPR019835">
    <property type="entry name" value="SWIB_domain"/>
</dbReference>
<dbReference type="CDD" id="cd10568">
    <property type="entry name" value="SWIB_like"/>
    <property type="match status" value="1"/>
</dbReference>
<proteinExistence type="predicted"/>
<dbReference type="Pfam" id="PF02201">
    <property type="entry name" value="SWIB"/>
    <property type="match status" value="1"/>
</dbReference>
<dbReference type="Gene3D" id="1.10.245.10">
    <property type="entry name" value="SWIB/MDM2 domain"/>
    <property type="match status" value="1"/>
</dbReference>
<dbReference type="AlphaFoldDB" id="A0A8H4RGL2"/>
<organism evidence="3 4">
    <name type="scientific">Cudoniella acicularis</name>
    <dbReference type="NCBI Taxonomy" id="354080"/>
    <lineage>
        <taxon>Eukaryota</taxon>
        <taxon>Fungi</taxon>
        <taxon>Dikarya</taxon>
        <taxon>Ascomycota</taxon>
        <taxon>Pezizomycotina</taxon>
        <taxon>Leotiomycetes</taxon>
        <taxon>Helotiales</taxon>
        <taxon>Tricladiaceae</taxon>
        <taxon>Cudoniella</taxon>
    </lineage>
</organism>
<comment type="caution">
    <text evidence="3">The sequence shown here is derived from an EMBL/GenBank/DDBJ whole genome shotgun (WGS) entry which is preliminary data.</text>
</comment>
<dbReference type="InterPro" id="IPR003121">
    <property type="entry name" value="SWIB_MDM2_domain"/>
</dbReference>
<gene>
    <name evidence="3" type="ORF">G7Y89_g10381</name>
</gene>
<dbReference type="PANTHER" id="PTHR13844">
    <property type="entry name" value="SWI/SNF-RELATED MATRIX-ASSOCIATED ACTIN-DEPENDENT REGULATOR OF CHROMATIN SUBFAMILY D"/>
    <property type="match status" value="1"/>
</dbReference>
<feature type="region of interest" description="Disordered" evidence="1">
    <location>
        <begin position="1"/>
        <end position="73"/>
    </location>
</feature>
<feature type="region of interest" description="Disordered" evidence="1">
    <location>
        <begin position="156"/>
        <end position="197"/>
    </location>
</feature>
<sequence>MQPQYRGFPQRSPHAAPQSNSRRGIGPMVGAHPQNSLTPAQMQAQQTAQAQASDRAKIRSRKPTDKNIPDGVEDCIIGDGVQRYREIRELERRLDATMMRKRLDLQDSVNRNVKRYRTLRVWISNTVEDQPWQADALDVDAFDFTTNMDSSYRVKIEGRLLDEEEDDNDSEDSDDEDGAANGDAMDEDGKEKKKTAAPTKKYKLSHFFKAMTVDFDRNKTKEGADQSVEWKKPVVAPNAPNLPNAADFDQLEFKRGGDENINITINLVRDETPERFQLSPALANVLDTPVATRAEAVMGIWDYIKAMGLQEDDEKRSFDCDDRLRAVIGREKGHIPYLPETIIGHMSSLPPIKLPYTIRVDKDFHENPQPTIYDIQVLVDDPLRAALHSYLTNQAYAQNLLEIATLNEHVALLVQKNHQLEIKTHILRLFIQEPYRIHLQVVKLTKKRFGGYLWGGCSQVGPVLTNHAAKTIQGSYLVYMVSFTSDEKANSVPGF</sequence>
<feature type="compositionally biased region" description="Acidic residues" evidence="1">
    <location>
        <begin position="162"/>
        <end position="188"/>
    </location>
</feature>
<evidence type="ECO:0000256" key="1">
    <source>
        <dbReference type="SAM" id="MobiDB-lite"/>
    </source>
</evidence>
<accession>A0A8H4RGL2</accession>
<dbReference type="InterPro" id="IPR036885">
    <property type="entry name" value="SWIB_MDM2_dom_sf"/>
</dbReference>
<dbReference type="SUPFAM" id="SSF47592">
    <property type="entry name" value="SWIB/MDM2 domain"/>
    <property type="match status" value="1"/>
</dbReference>
<protein>
    <recommendedName>
        <fullName evidence="2">DM2 domain-containing protein</fullName>
    </recommendedName>
</protein>
<keyword evidence="4" id="KW-1185">Reference proteome</keyword>